<reference evidence="4" key="1">
    <citation type="journal article" date="2020" name="Stud. Mycol.">
        <title>101 Dothideomycetes genomes: a test case for predicting lifestyles and emergence of pathogens.</title>
        <authorList>
            <person name="Haridas S."/>
            <person name="Albert R."/>
            <person name="Binder M."/>
            <person name="Bloem J."/>
            <person name="Labutti K."/>
            <person name="Salamov A."/>
            <person name="Andreopoulos B."/>
            <person name="Baker S."/>
            <person name="Barry K."/>
            <person name="Bills G."/>
            <person name="Bluhm B."/>
            <person name="Cannon C."/>
            <person name="Castanera R."/>
            <person name="Culley D."/>
            <person name="Daum C."/>
            <person name="Ezra D."/>
            <person name="Gonzalez J."/>
            <person name="Henrissat B."/>
            <person name="Kuo A."/>
            <person name="Liang C."/>
            <person name="Lipzen A."/>
            <person name="Lutzoni F."/>
            <person name="Magnuson J."/>
            <person name="Mondo S."/>
            <person name="Nolan M."/>
            <person name="Ohm R."/>
            <person name="Pangilinan J."/>
            <person name="Park H.-J."/>
            <person name="Ramirez L."/>
            <person name="Alfaro M."/>
            <person name="Sun H."/>
            <person name="Tritt A."/>
            <person name="Yoshinaga Y."/>
            <person name="Zwiers L.-H."/>
            <person name="Turgeon B."/>
            <person name="Goodwin S."/>
            <person name="Spatafora J."/>
            <person name="Crous P."/>
            <person name="Grigoriev I."/>
        </authorList>
    </citation>
    <scope>NUCLEOTIDE SEQUENCE</scope>
    <source>
        <strain evidence="4">CBS 207.26</strain>
    </source>
</reference>
<dbReference type="OrthoDB" id="538223at2759"/>
<accession>A0A6A6E2D0</accession>
<dbReference type="InterPro" id="IPR001680">
    <property type="entry name" value="WD40_rpt"/>
</dbReference>
<evidence type="ECO:0000256" key="2">
    <source>
        <dbReference type="ARBA" id="ARBA00022737"/>
    </source>
</evidence>
<dbReference type="InterPro" id="IPR015943">
    <property type="entry name" value="WD40/YVTN_repeat-like_dom_sf"/>
</dbReference>
<keyword evidence="5" id="KW-1185">Reference proteome</keyword>
<dbReference type="PROSITE" id="PS50082">
    <property type="entry name" value="WD_REPEATS_2"/>
    <property type="match status" value="2"/>
</dbReference>
<dbReference type="Proteomes" id="UP000800200">
    <property type="component" value="Unassembled WGS sequence"/>
</dbReference>
<dbReference type="PROSITE" id="PS00678">
    <property type="entry name" value="WD_REPEATS_1"/>
    <property type="match status" value="2"/>
</dbReference>
<name>A0A6A6E2D0_9PEZI</name>
<dbReference type="Gene3D" id="2.130.10.10">
    <property type="entry name" value="YVTN repeat-like/Quinoprotein amine dehydrogenase"/>
    <property type="match status" value="1"/>
</dbReference>
<sequence>YASALVFSPERSLIRSYFKKKEPKWIKPLKIWDVSSSHCLQTLKGHSSWVISVAFSYNLTQLASASDDKTVKIWDASSSNCLQILKGYSGLVLLVVFSYDLTRLASASDDKTVKIWDTSSSDCL</sequence>
<keyword evidence="1 3" id="KW-0853">WD repeat</keyword>
<keyword evidence="2" id="KW-0677">Repeat</keyword>
<dbReference type="SUPFAM" id="SSF50978">
    <property type="entry name" value="WD40 repeat-like"/>
    <property type="match status" value="1"/>
</dbReference>
<dbReference type="PANTHER" id="PTHR19848:SF8">
    <property type="entry name" value="F-BOX AND WD REPEAT DOMAIN CONTAINING 7"/>
    <property type="match status" value="1"/>
</dbReference>
<evidence type="ECO:0000256" key="3">
    <source>
        <dbReference type="PROSITE-ProRule" id="PRU00221"/>
    </source>
</evidence>
<evidence type="ECO:0000313" key="4">
    <source>
        <dbReference type="EMBL" id="KAF2186081.1"/>
    </source>
</evidence>
<dbReference type="PROSITE" id="PS50294">
    <property type="entry name" value="WD_REPEATS_REGION"/>
    <property type="match status" value="2"/>
</dbReference>
<dbReference type="PRINTS" id="PR00320">
    <property type="entry name" value="GPROTEINBRPT"/>
</dbReference>
<evidence type="ECO:0000256" key="1">
    <source>
        <dbReference type="ARBA" id="ARBA00022574"/>
    </source>
</evidence>
<proteinExistence type="predicted"/>
<feature type="repeat" description="WD" evidence="3">
    <location>
        <begin position="85"/>
        <end position="124"/>
    </location>
</feature>
<dbReference type="PANTHER" id="PTHR19848">
    <property type="entry name" value="WD40 REPEAT PROTEIN"/>
    <property type="match status" value="1"/>
</dbReference>
<feature type="non-terminal residue" evidence="4">
    <location>
        <position position="1"/>
    </location>
</feature>
<dbReference type="AlphaFoldDB" id="A0A6A6E2D0"/>
<gene>
    <name evidence="4" type="ORF">K469DRAFT_574285</name>
</gene>
<dbReference type="InterPro" id="IPR020472">
    <property type="entry name" value="WD40_PAC1"/>
</dbReference>
<organism evidence="4 5">
    <name type="scientific">Zopfia rhizophila CBS 207.26</name>
    <dbReference type="NCBI Taxonomy" id="1314779"/>
    <lineage>
        <taxon>Eukaryota</taxon>
        <taxon>Fungi</taxon>
        <taxon>Dikarya</taxon>
        <taxon>Ascomycota</taxon>
        <taxon>Pezizomycotina</taxon>
        <taxon>Dothideomycetes</taxon>
        <taxon>Dothideomycetes incertae sedis</taxon>
        <taxon>Zopfiaceae</taxon>
        <taxon>Zopfia</taxon>
    </lineage>
</organism>
<dbReference type="EMBL" id="ML994631">
    <property type="protein sequence ID" value="KAF2186081.1"/>
    <property type="molecule type" value="Genomic_DNA"/>
</dbReference>
<dbReference type="InterPro" id="IPR019775">
    <property type="entry name" value="WD40_repeat_CS"/>
</dbReference>
<dbReference type="SMART" id="SM00320">
    <property type="entry name" value="WD40"/>
    <property type="match status" value="2"/>
</dbReference>
<evidence type="ECO:0000313" key="5">
    <source>
        <dbReference type="Proteomes" id="UP000800200"/>
    </source>
</evidence>
<protein>
    <submittedName>
        <fullName evidence="4">WD40 repeat-like protein</fullName>
    </submittedName>
</protein>
<dbReference type="Pfam" id="PF00400">
    <property type="entry name" value="WD40"/>
    <property type="match status" value="2"/>
</dbReference>
<feature type="repeat" description="WD" evidence="3">
    <location>
        <begin position="43"/>
        <end position="84"/>
    </location>
</feature>
<dbReference type="InterPro" id="IPR036322">
    <property type="entry name" value="WD40_repeat_dom_sf"/>
</dbReference>